<comment type="caution">
    <text evidence="6">The sequence shown here is derived from an EMBL/GenBank/DDBJ whole genome shotgun (WGS) entry which is preliminary data.</text>
</comment>
<comment type="catalytic activity">
    <reaction evidence="3">
        <text>N(6)-succinyl-L-lysyl-[protein] + NAD(+) + H2O = 2''-O-succinyl-ADP-D-ribose + nicotinamide + L-lysyl-[protein]</text>
        <dbReference type="Rhea" id="RHEA:47668"/>
        <dbReference type="Rhea" id="RHEA-COMP:9752"/>
        <dbReference type="Rhea" id="RHEA-COMP:11877"/>
        <dbReference type="ChEBI" id="CHEBI:15377"/>
        <dbReference type="ChEBI" id="CHEBI:17154"/>
        <dbReference type="ChEBI" id="CHEBI:29969"/>
        <dbReference type="ChEBI" id="CHEBI:57540"/>
        <dbReference type="ChEBI" id="CHEBI:87830"/>
        <dbReference type="ChEBI" id="CHEBI:87832"/>
    </reaction>
</comment>
<dbReference type="InterPro" id="IPR050134">
    <property type="entry name" value="NAD-dep_sirtuin_deacylases"/>
</dbReference>
<accession>A0ABS5J326</accession>
<keyword evidence="1" id="KW-0808">Transferase</keyword>
<dbReference type="EC" id="2.3.1.286" evidence="3"/>
<dbReference type="PANTHER" id="PTHR11085:SF4">
    <property type="entry name" value="NAD-DEPENDENT PROTEIN DEACYLASE"/>
    <property type="match status" value="1"/>
</dbReference>
<dbReference type="Pfam" id="PF02146">
    <property type="entry name" value="SIR2"/>
    <property type="match status" value="1"/>
</dbReference>
<name>A0ABS5J326_9BACT</name>
<evidence type="ECO:0000256" key="2">
    <source>
        <dbReference type="ARBA" id="ARBA00023027"/>
    </source>
</evidence>
<dbReference type="SUPFAM" id="SSF52467">
    <property type="entry name" value="DHS-like NAD/FAD-binding domain"/>
    <property type="match status" value="1"/>
</dbReference>
<dbReference type="Gene3D" id="3.30.1600.10">
    <property type="entry name" value="SIR2/SIRT2 'Small Domain"/>
    <property type="match status" value="1"/>
</dbReference>
<dbReference type="Gene3D" id="3.40.50.1220">
    <property type="entry name" value="TPP-binding domain"/>
    <property type="match status" value="1"/>
</dbReference>
<comment type="domain">
    <text evidence="3">2 residues (Tyr-54 and Arg-57) present in a large hydrophobic pocket are probably involved in substrate specificity. They are important for desuccinylation activity, but dispensable for deacetylation activity.</text>
</comment>
<dbReference type="HAMAP" id="MF_01121">
    <property type="entry name" value="Sirtuin_ClassIII"/>
    <property type="match status" value="1"/>
</dbReference>
<keyword evidence="3" id="KW-0963">Cytoplasm</keyword>
<dbReference type="PANTHER" id="PTHR11085">
    <property type="entry name" value="NAD-DEPENDENT PROTEIN DEACYLASE SIRTUIN-5, MITOCHONDRIAL-RELATED"/>
    <property type="match status" value="1"/>
</dbReference>
<dbReference type="EMBL" id="JAGTXB010000010">
    <property type="protein sequence ID" value="MBS0029633.1"/>
    <property type="molecule type" value="Genomic_DNA"/>
</dbReference>
<dbReference type="InterPro" id="IPR026590">
    <property type="entry name" value="Ssirtuin_cat_dom"/>
</dbReference>
<keyword evidence="2 3" id="KW-0520">NAD</keyword>
<evidence type="ECO:0000259" key="5">
    <source>
        <dbReference type="PROSITE" id="PS50305"/>
    </source>
</evidence>
<organism evidence="6 7">
    <name type="scientific">Chitinophaga hostae</name>
    <dbReference type="NCBI Taxonomy" id="2831022"/>
    <lineage>
        <taxon>Bacteria</taxon>
        <taxon>Pseudomonadati</taxon>
        <taxon>Bacteroidota</taxon>
        <taxon>Chitinophagia</taxon>
        <taxon>Chitinophagales</taxon>
        <taxon>Chitinophagaceae</taxon>
        <taxon>Chitinophaga</taxon>
    </lineage>
</organism>
<evidence type="ECO:0000313" key="7">
    <source>
        <dbReference type="Proteomes" id="UP000676386"/>
    </source>
</evidence>
<proteinExistence type="inferred from homology"/>
<feature type="domain" description="Deacetylase sirtuin-type" evidence="5">
    <location>
        <begin position="1"/>
        <end position="225"/>
    </location>
</feature>
<dbReference type="InterPro" id="IPR003000">
    <property type="entry name" value="Sirtuin"/>
</dbReference>
<protein>
    <recommendedName>
        <fullName evidence="3">NAD-dependent protein deacylase</fullName>
        <ecNumber evidence="3">2.3.1.286</ecNumber>
    </recommendedName>
    <alternativeName>
        <fullName evidence="3">Regulatory protein SIR2 homolog</fullName>
    </alternativeName>
</protein>
<feature type="binding site" evidence="3">
    <location>
        <begin position="87"/>
        <end position="90"/>
    </location>
    <ligand>
        <name>NAD(+)</name>
        <dbReference type="ChEBI" id="CHEBI:57540"/>
    </ligand>
</feature>
<reference evidence="6 7" key="1">
    <citation type="submission" date="2021-04" db="EMBL/GenBank/DDBJ databases">
        <title>Chitinophaga sp. nov., isolated from the rhizosphere soil.</title>
        <authorList>
            <person name="He S."/>
        </authorList>
    </citation>
    <scope>NUCLEOTIDE SEQUENCE [LARGE SCALE GENOMIC DNA]</scope>
    <source>
        <strain evidence="6 7">2R12</strain>
    </source>
</reference>
<evidence type="ECO:0000256" key="3">
    <source>
        <dbReference type="HAMAP-Rule" id="MF_01121"/>
    </source>
</evidence>
<comment type="function">
    <text evidence="3">NAD-dependent lysine deacetylase and desuccinylase that specifically removes acetyl and succinyl groups on target proteins. Modulates the activities of several proteins which are inactive in their acylated form.</text>
</comment>
<evidence type="ECO:0000256" key="1">
    <source>
        <dbReference type="ARBA" id="ARBA00022679"/>
    </source>
</evidence>
<gene>
    <name evidence="3" type="primary">cobB</name>
    <name evidence="6" type="ORF">KE626_20070</name>
</gene>
<keyword evidence="7" id="KW-1185">Reference proteome</keyword>
<feature type="active site" description="Proton acceptor" evidence="3">
    <location>
        <position position="105"/>
    </location>
</feature>
<dbReference type="InterPro" id="IPR027546">
    <property type="entry name" value="Sirtuin_class_III"/>
</dbReference>
<comment type="catalytic activity">
    <reaction evidence="3">
        <text>N(6)-acetyl-L-lysyl-[protein] + NAD(+) + H2O = 2''-O-acetyl-ADP-D-ribose + nicotinamide + L-lysyl-[protein]</text>
        <dbReference type="Rhea" id="RHEA:43636"/>
        <dbReference type="Rhea" id="RHEA-COMP:9752"/>
        <dbReference type="Rhea" id="RHEA-COMP:10731"/>
        <dbReference type="ChEBI" id="CHEBI:15377"/>
        <dbReference type="ChEBI" id="CHEBI:17154"/>
        <dbReference type="ChEBI" id="CHEBI:29969"/>
        <dbReference type="ChEBI" id="CHEBI:57540"/>
        <dbReference type="ChEBI" id="CHEBI:61930"/>
        <dbReference type="ChEBI" id="CHEBI:83767"/>
        <dbReference type="EC" id="2.3.1.286"/>
    </reaction>
</comment>
<feature type="binding site" evidence="3">
    <location>
        <begin position="10"/>
        <end position="29"/>
    </location>
    <ligand>
        <name>NAD(+)</name>
        <dbReference type="ChEBI" id="CHEBI:57540"/>
    </ligand>
</feature>
<evidence type="ECO:0000313" key="6">
    <source>
        <dbReference type="EMBL" id="MBS0029633.1"/>
    </source>
</evidence>
<dbReference type="RefSeq" id="WP_211974722.1">
    <property type="nucleotide sequence ID" value="NZ_CBFHAM010000026.1"/>
</dbReference>
<comment type="caution">
    <text evidence="3 4">Lacks conserved residue(s) required for the propagation of feature annotation.</text>
</comment>
<dbReference type="InterPro" id="IPR026591">
    <property type="entry name" value="Sirtuin_cat_small_dom_sf"/>
</dbReference>
<evidence type="ECO:0000256" key="4">
    <source>
        <dbReference type="PROSITE-ProRule" id="PRU00236"/>
    </source>
</evidence>
<feature type="binding site" evidence="3">
    <location>
        <begin position="170"/>
        <end position="172"/>
    </location>
    <ligand>
        <name>NAD(+)</name>
        <dbReference type="ChEBI" id="CHEBI:57540"/>
    </ligand>
</feature>
<feature type="binding site" evidence="3">
    <location>
        <position position="214"/>
    </location>
    <ligand>
        <name>NAD(+)</name>
        <dbReference type="ChEBI" id="CHEBI:57540"/>
    </ligand>
</feature>
<feature type="binding site" evidence="3">
    <location>
        <position position="57"/>
    </location>
    <ligand>
        <name>substrate</name>
    </ligand>
</feature>
<comment type="similarity">
    <text evidence="3">Belongs to the sirtuin family. Class III subfamily.</text>
</comment>
<feature type="binding site" evidence="3">
    <location>
        <position position="54"/>
    </location>
    <ligand>
        <name>substrate</name>
    </ligand>
</feature>
<dbReference type="Proteomes" id="UP000676386">
    <property type="component" value="Unassembled WGS sequence"/>
</dbReference>
<dbReference type="CDD" id="cd01412">
    <property type="entry name" value="SIRT5_Af1_CobB"/>
    <property type="match status" value="1"/>
</dbReference>
<dbReference type="PROSITE" id="PS50305">
    <property type="entry name" value="SIRTUIN"/>
    <property type="match status" value="1"/>
</dbReference>
<dbReference type="InterPro" id="IPR029035">
    <property type="entry name" value="DHS-like_NAD/FAD-binding_dom"/>
</dbReference>
<sequence length="225" mass="25274">MKPRLVVLTGAGISAESGLRTFRDSDGLWEGYDVYEVASPKGWQQNPALVQDFYNGRRKDVMAAMPNAAHTGLAKLEEKFDVRIITQNIDDLHERGGSSHVLHLHGEIFKMRSVHSEELIYDIRGDIKMGDLAGDGGQLRPHIVWFGEAVTMIEPAIKEVREADIFVVIGTSLQVYPAANLLQYVKWRTPTYIIDRKIPSFESMPNQFKIEKPATEGVAELIQLL</sequence>
<comment type="subcellular location">
    <subcellularLocation>
        <location evidence="3">Cytoplasm</location>
    </subcellularLocation>
</comment>